<dbReference type="GO" id="GO:0008017">
    <property type="term" value="F:microtubule binding"/>
    <property type="evidence" value="ECO:0007669"/>
    <property type="project" value="InterPro"/>
</dbReference>
<reference evidence="5" key="1">
    <citation type="submission" date="2018-02" db="EMBL/GenBank/DDBJ databases">
        <authorList>
            <person name="Cohen D.B."/>
            <person name="Kent A.D."/>
        </authorList>
    </citation>
    <scope>NUCLEOTIDE SEQUENCE</scope>
</reference>
<dbReference type="SUPFAM" id="SSF52540">
    <property type="entry name" value="P-loop containing nucleoside triphosphate hydrolases"/>
    <property type="match status" value="1"/>
</dbReference>
<dbReference type="InterPro" id="IPR027417">
    <property type="entry name" value="P-loop_NTPase"/>
</dbReference>
<feature type="compositionally biased region" description="Low complexity" evidence="3">
    <location>
        <begin position="12"/>
        <end position="32"/>
    </location>
</feature>
<name>A0A2N9G0A8_FAGSY</name>
<dbReference type="InterPro" id="IPR001752">
    <property type="entry name" value="Kinesin_motor_dom"/>
</dbReference>
<feature type="domain" description="Kinesin motor" evidence="4">
    <location>
        <begin position="72"/>
        <end position="146"/>
    </location>
</feature>
<dbReference type="PANTHER" id="PTHR47968">
    <property type="entry name" value="CENTROMERE PROTEIN E"/>
    <property type="match status" value="1"/>
</dbReference>
<protein>
    <recommendedName>
        <fullName evidence="4">Kinesin motor domain-containing protein</fullName>
    </recommendedName>
</protein>
<dbReference type="GO" id="GO:0007018">
    <property type="term" value="P:microtubule-based movement"/>
    <property type="evidence" value="ECO:0007669"/>
    <property type="project" value="InterPro"/>
</dbReference>
<accession>A0A2N9G0A8</accession>
<evidence type="ECO:0000313" key="5">
    <source>
        <dbReference type="EMBL" id="SPC92504.1"/>
    </source>
</evidence>
<evidence type="ECO:0000259" key="4">
    <source>
        <dbReference type="PROSITE" id="PS50067"/>
    </source>
</evidence>
<dbReference type="InterPro" id="IPR027640">
    <property type="entry name" value="Kinesin-like_fam"/>
</dbReference>
<feature type="compositionally biased region" description="Basic residues" evidence="3">
    <location>
        <begin position="1"/>
        <end position="11"/>
    </location>
</feature>
<dbReference type="PANTHER" id="PTHR47968:SF9">
    <property type="entry name" value="KINESIN-LIKE PROTEIN KIN-7K, CHLOROPLASTIC ISOFORM X1"/>
    <property type="match status" value="1"/>
</dbReference>
<dbReference type="GO" id="GO:0005524">
    <property type="term" value="F:ATP binding"/>
    <property type="evidence" value="ECO:0007669"/>
    <property type="project" value="InterPro"/>
</dbReference>
<dbReference type="Gene3D" id="3.40.850.10">
    <property type="entry name" value="Kinesin motor domain"/>
    <property type="match status" value="1"/>
</dbReference>
<gene>
    <name evidence="5" type="ORF">FSB_LOCUS20386</name>
</gene>
<feature type="compositionally biased region" description="Low complexity" evidence="3">
    <location>
        <begin position="43"/>
        <end position="52"/>
    </location>
</feature>
<proteinExistence type="inferred from homology"/>
<dbReference type="EMBL" id="OIVN01001313">
    <property type="protein sequence ID" value="SPC92504.1"/>
    <property type="molecule type" value="Genomic_DNA"/>
</dbReference>
<evidence type="ECO:0000256" key="3">
    <source>
        <dbReference type="SAM" id="MobiDB-lite"/>
    </source>
</evidence>
<feature type="compositionally biased region" description="Polar residues" evidence="3">
    <location>
        <begin position="33"/>
        <end position="42"/>
    </location>
</feature>
<comment type="similarity">
    <text evidence="2">Belongs to the TRAFAC class myosin-kinesin ATPase superfamily. Kinesin family.</text>
</comment>
<evidence type="ECO:0000256" key="2">
    <source>
        <dbReference type="PROSITE-ProRule" id="PRU00283"/>
    </source>
</evidence>
<keyword evidence="1" id="KW-0505">Motor protein</keyword>
<sequence length="344" mass="38225">MASKQKSRLKKLGLSSSKAANSPSSSTTSSSKQYLDTSIDGQSSPASSSARSKPQYFYSESKPLETERSKENVTVTVRFRPLSPREIRQGEEIAWYADGDTIVRSEHNPSIAYAYDRVFGPTTTTRHVYDVAAQHVVSGTMEGINVYGLKINMGNSELVPVGDVMWRLWLLFWGANGFGGLVRNGRLYGEEWWYSSTVACGWEGGGGLVIKVFQVHMGLAYGRLSGRVEIVSIGSLALRIASNLDALTLTGTSFHWDILFIRLIQDWELESIALFMDLIYSGVVSHGFPLERVCGSQKFLQRDGETVDHLLLHCLIARDFWDLVFSMFGVAWVMPRGVLELLAC</sequence>
<dbReference type="AlphaFoldDB" id="A0A2N9G0A8"/>
<organism evidence="5">
    <name type="scientific">Fagus sylvatica</name>
    <name type="common">Beechnut</name>
    <dbReference type="NCBI Taxonomy" id="28930"/>
    <lineage>
        <taxon>Eukaryota</taxon>
        <taxon>Viridiplantae</taxon>
        <taxon>Streptophyta</taxon>
        <taxon>Embryophyta</taxon>
        <taxon>Tracheophyta</taxon>
        <taxon>Spermatophyta</taxon>
        <taxon>Magnoliopsida</taxon>
        <taxon>eudicotyledons</taxon>
        <taxon>Gunneridae</taxon>
        <taxon>Pentapetalae</taxon>
        <taxon>rosids</taxon>
        <taxon>fabids</taxon>
        <taxon>Fagales</taxon>
        <taxon>Fagaceae</taxon>
        <taxon>Fagus</taxon>
    </lineage>
</organism>
<dbReference type="InterPro" id="IPR036961">
    <property type="entry name" value="Kinesin_motor_dom_sf"/>
</dbReference>
<evidence type="ECO:0000256" key="1">
    <source>
        <dbReference type="ARBA" id="ARBA00023175"/>
    </source>
</evidence>
<feature type="region of interest" description="Disordered" evidence="3">
    <location>
        <begin position="1"/>
        <end position="70"/>
    </location>
</feature>
<dbReference type="PROSITE" id="PS50067">
    <property type="entry name" value="KINESIN_MOTOR_2"/>
    <property type="match status" value="1"/>
</dbReference>
<comment type="caution">
    <text evidence="2">Lacks conserved residue(s) required for the propagation of feature annotation.</text>
</comment>
<dbReference type="GO" id="GO:0003777">
    <property type="term" value="F:microtubule motor activity"/>
    <property type="evidence" value="ECO:0007669"/>
    <property type="project" value="InterPro"/>
</dbReference>